<evidence type="ECO:0000313" key="2">
    <source>
        <dbReference type="EMBL" id="DAG00173.1"/>
    </source>
</evidence>
<dbReference type="EMBL" id="BK016177">
    <property type="protein sequence ID" value="DAG00173.1"/>
    <property type="molecule type" value="Genomic_DNA"/>
</dbReference>
<sequence>MHLLPALVVGLTAGFLAAQDCKDEKWTKEKEPERAVAYSVEVFQPISDGEVEEHNEMKEKYEEIVNDEYLRFAMEEDISEEIGDDTEEEEEEPVAEGESIREITEDEYDEGDFNFERVGLMYFTEDRVLCDGDMVTIDNVGEWLGNVDLETQSDEIVVKWVRNFDLSYDIRLEIVEDSYSGSH</sequence>
<organism evidence="2">
    <name type="scientific">Siphoviridae sp. ctTPJ4</name>
    <dbReference type="NCBI Taxonomy" id="2825519"/>
    <lineage>
        <taxon>Viruses</taxon>
        <taxon>Duplodnaviria</taxon>
        <taxon>Heunggongvirae</taxon>
        <taxon>Uroviricota</taxon>
        <taxon>Caudoviricetes</taxon>
    </lineage>
</organism>
<proteinExistence type="predicted"/>
<accession>A0A8S5V0D9</accession>
<name>A0A8S5V0D9_9CAUD</name>
<evidence type="ECO:0000256" key="1">
    <source>
        <dbReference type="SAM" id="MobiDB-lite"/>
    </source>
</evidence>
<feature type="compositionally biased region" description="Acidic residues" evidence="1">
    <location>
        <begin position="80"/>
        <end position="95"/>
    </location>
</feature>
<reference evidence="2" key="1">
    <citation type="journal article" date="2021" name="Proc. Natl. Acad. Sci. U.S.A.">
        <title>A Catalog of Tens of Thousands of Viruses from Human Metagenomes Reveals Hidden Associations with Chronic Diseases.</title>
        <authorList>
            <person name="Tisza M.J."/>
            <person name="Buck C.B."/>
        </authorList>
    </citation>
    <scope>NUCLEOTIDE SEQUENCE</scope>
    <source>
        <strain evidence="2">CtTPJ4</strain>
    </source>
</reference>
<feature type="region of interest" description="Disordered" evidence="1">
    <location>
        <begin position="80"/>
        <end position="99"/>
    </location>
</feature>
<protein>
    <submittedName>
        <fullName evidence="2">Uncharacterized protein</fullName>
    </submittedName>
</protein>